<name>A0ABR4IPW8_9EURO</name>
<comment type="caution">
    <text evidence="1">The sequence shown here is derived from an EMBL/GenBank/DDBJ whole genome shotgun (WGS) entry which is preliminary data.</text>
</comment>
<sequence length="130" mass="15591">MFWESDHRRWVCFIDVEPEYEKYEHLCWACRLIRKILSRELIHILWTRLRGYRLRRLAHLYHIVTYIGSRYYTSIVSSIPLLQDEISLNVPKKSILTGSLNTDRKDYVVISPDERSDFPAANQLLRPVNL</sequence>
<keyword evidence="2" id="KW-1185">Reference proteome</keyword>
<evidence type="ECO:0000313" key="1">
    <source>
        <dbReference type="EMBL" id="KAL2829807.1"/>
    </source>
</evidence>
<organism evidence="1 2">
    <name type="scientific">Aspergillus cavernicola</name>
    <dbReference type="NCBI Taxonomy" id="176166"/>
    <lineage>
        <taxon>Eukaryota</taxon>
        <taxon>Fungi</taxon>
        <taxon>Dikarya</taxon>
        <taxon>Ascomycota</taxon>
        <taxon>Pezizomycotina</taxon>
        <taxon>Eurotiomycetes</taxon>
        <taxon>Eurotiomycetidae</taxon>
        <taxon>Eurotiales</taxon>
        <taxon>Aspergillaceae</taxon>
        <taxon>Aspergillus</taxon>
        <taxon>Aspergillus subgen. Nidulantes</taxon>
    </lineage>
</organism>
<protein>
    <submittedName>
        <fullName evidence="1">Uncharacterized protein</fullName>
    </submittedName>
</protein>
<accession>A0ABR4IPW8</accession>
<proteinExistence type="predicted"/>
<evidence type="ECO:0000313" key="2">
    <source>
        <dbReference type="Proteomes" id="UP001610335"/>
    </source>
</evidence>
<gene>
    <name evidence="1" type="ORF">BDW59DRAFT_34707</name>
</gene>
<dbReference type="EMBL" id="JBFXLS010000015">
    <property type="protein sequence ID" value="KAL2829807.1"/>
    <property type="molecule type" value="Genomic_DNA"/>
</dbReference>
<dbReference type="Proteomes" id="UP001610335">
    <property type="component" value="Unassembled WGS sequence"/>
</dbReference>
<reference evidence="1 2" key="1">
    <citation type="submission" date="2024-07" db="EMBL/GenBank/DDBJ databases">
        <title>Section-level genome sequencing and comparative genomics of Aspergillus sections Usti and Cavernicolus.</title>
        <authorList>
            <consortium name="Lawrence Berkeley National Laboratory"/>
            <person name="Nybo J.L."/>
            <person name="Vesth T.C."/>
            <person name="Theobald S."/>
            <person name="Frisvad J.C."/>
            <person name="Larsen T.O."/>
            <person name="Kjaerboelling I."/>
            <person name="Rothschild-Mancinelli K."/>
            <person name="Lyhne E.K."/>
            <person name="Kogle M.E."/>
            <person name="Barry K."/>
            <person name="Clum A."/>
            <person name="Na H."/>
            <person name="Ledsgaard L."/>
            <person name="Lin J."/>
            <person name="Lipzen A."/>
            <person name="Kuo A."/>
            <person name="Riley R."/>
            <person name="Mondo S."/>
            <person name="LaButti K."/>
            <person name="Haridas S."/>
            <person name="Pangalinan J."/>
            <person name="Salamov A.A."/>
            <person name="Simmons B.A."/>
            <person name="Magnuson J.K."/>
            <person name="Chen J."/>
            <person name="Drula E."/>
            <person name="Henrissat B."/>
            <person name="Wiebenga A."/>
            <person name="Lubbers R.J."/>
            <person name="Gomes A.C."/>
            <person name="Makela M.R."/>
            <person name="Stajich J."/>
            <person name="Grigoriev I.V."/>
            <person name="Mortensen U.H."/>
            <person name="De vries R.P."/>
            <person name="Baker S.E."/>
            <person name="Andersen M.R."/>
        </authorList>
    </citation>
    <scope>NUCLEOTIDE SEQUENCE [LARGE SCALE GENOMIC DNA]</scope>
    <source>
        <strain evidence="1 2">CBS 600.67</strain>
    </source>
</reference>